<protein>
    <recommendedName>
        <fullName evidence="4">Secreted protein</fullName>
    </recommendedName>
</protein>
<evidence type="ECO:0000313" key="3">
    <source>
        <dbReference type="Proteomes" id="UP001445472"/>
    </source>
</evidence>
<keyword evidence="1" id="KW-1133">Transmembrane helix</keyword>
<evidence type="ECO:0000313" key="2">
    <source>
        <dbReference type="EMBL" id="MER6614175.1"/>
    </source>
</evidence>
<reference evidence="2 3" key="1">
    <citation type="submission" date="2024-06" db="EMBL/GenBank/DDBJ databases">
        <title>The Natural Products Discovery Center: Release of the First 8490 Sequenced Strains for Exploring Actinobacteria Biosynthetic Diversity.</title>
        <authorList>
            <person name="Kalkreuter E."/>
            <person name="Kautsar S.A."/>
            <person name="Yang D."/>
            <person name="Bader C.D."/>
            <person name="Teijaro C.N."/>
            <person name="Fluegel L."/>
            <person name="Davis C.M."/>
            <person name="Simpson J.R."/>
            <person name="Lauterbach L."/>
            <person name="Steele A.D."/>
            <person name="Gui C."/>
            <person name="Meng S."/>
            <person name="Li G."/>
            <person name="Viehrig K."/>
            <person name="Ye F."/>
            <person name="Su P."/>
            <person name="Kiefer A.F."/>
            <person name="Nichols A."/>
            <person name="Cepeda A.J."/>
            <person name="Yan W."/>
            <person name="Fan B."/>
            <person name="Jiang Y."/>
            <person name="Adhikari A."/>
            <person name="Zheng C.-J."/>
            <person name="Schuster L."/>
            <person name="Cowan T.M."/>
            <person name="Smanski M.J."/>
            <person name="Chevrette M.G."/>
            <person name="De Carvalho L.P.S."/>
            <person name="Shen B."/>
        </authorList>
    </citation>
    <scope>NUCLEOTIDE SEQUENCE [LARGE SCALE GENOMIC DNA]</scope>
    <source>
        <strain evidence="2 3">NPDC000837</strain>
    </source>
</reference>
<dbReference type="Proteomes" id="UP001445472">
    <property type="component" value="Unassembled WGS sequence"/>
</dbReference>
<keyword evidence="3" id="KW-1185">Reference proteome</keyword>
<sequence>MTTLTTRRPTPTPPPEERRHMILRRWITAAVIVLLIGIPAGYLAISAEQSRASGRDKEAESAAEGLRDFLPSLMKRRIFEVPIPEGSTRVAYFETSNWKTSRLYVQFRTSSEGLDTFLKGVGTSRAALEDGTVTISERDAGVVGWNFGLQGRAWAGTVHTQKDPRPSQDITVDLTEPDRPWVYVVSTANP</sequence>
<accession>A0ABV1UTP8</accession>
<name>A0ABV1UTP8_9ACTN</name>
<comment type="caution">
    <text evidence="2">The sequence shown here is derived from an EMBL/GenBank/DDBJ whole genome shotgun (WGS) entry which is preliminary data.</text>
</comment>
<gene>
    <name evidence="2" type="ORF">ABT276_12505</name>
</gene>
<organism evidence="2 3">
    <name type="scientific">Streptomyces xantholiticus</name>
    <dbReference type="NCBI Taxonomy" id="68285"/>
    <lineage>
        <taxon>Bacteria</taxon>
        <taxon>Bacillati</taxon>
        <taxon>Actinomycetota</taxon>
        <taxon>Actinomycetes</taxon>
        <taxon>Kitasatosporales</taxon>
        <taxon>Streptomycetaceae</taxon>
        <taxon>Streptomyces</taxon>
    </lineage>
</organism>
<proteinExistence type="predicted"/>
<keyword evidence="1" id="KW-0472">Membrane</keyword>
<dbReference type="RefSeq" id="WP_351976066.1">
    <property type="nucleotide sequence ID" value="NZ_JBEPBX010000008.1"/>
</dbReference>
<keyword evidence="1" id="KW-0812">Transmembrane</keyword>
<evidence type="ECO:0008006" key="4">
    <source>
        <dbReference type="Google" id="ProtNLM"/>
    </source>
</evidence>
<evidence type="ECO:0000256" key="1">
    <source>
        <dbReference type="SAM" id="Phobius"/>
    </source>
</evidence>
<dbReference type="EMBL" id="JBEPBX010000008">
    <property type="protein sequence ID" value="MER6614175.1"/>
    <property type="molecule type" value="Genomic_DNA"/>
</dbReference>
<feature type="transmembrane region" description="Helical" evidence="1">
    <location>
        <begin position="26"/>
        <end position="45"/>
    </location>
</feature>